<keyword evidence="2" id="KW-0812">Transmembrane</keyword>
<dbReference type="AlphaFoldDB" id="A0A168FFU9"/>
<name>A0A168FFU9_9MICO</name>
<evidence type="ECO:0000313" key="5">
    <source>
        <dbReference type="Proteomes" id="UP000076794"/>
    </source>
</evidence>
<keyword evidence="2" id="KW-0472">Membrane</keyword>
<evidence type="ECO:0000259" key="3">
    <source>
        <dbReference type="Pfam" id="PF21946"/>
    </source>
</evidence>
<dbReference type="Proteomes" id="UP000076794">
    <property type="component" value="Chromosome"/>
</dbReference>
<evidence type="ECO:0000313" key="4">
    <source>
        <dbReference type="EMBL" id="ANC31636.1"/>
    </source>
</evidence>
<feature type="compositionally biased region" description="Gly residues" evidence="1">
    <location>
        <begin position="201"/>
        <end position="212"/>
    </location>
</feature>
<evidence type="ECO:0000256" key="2">
    <source>
        <dbReference type="SAM" id="Phobius"/>
    </source>
</evidence>
<keyword evidence="2" id="KW-1133">Transmembrane helix</keyword>
<gene>
    <name evidence="4" type="ORF">I598_2094</name>
</gene>
<dbReference type="PATRIC" id="fig|1300344.3.peg.2104"/>
<protein>
    <recommendedName>
        <fullName evidence="3">LppM domain-containing protein</fullName>
    </recommendedName>
</protein>
<dbReference type="STRING" id="1300344.I598_2094"/>
<reference evidence="4 5" key="1">
    <citation type="submission" date="2016-01" db="EMBL/GenBank/DDBJ databases">
        <title>Complete genome sequence of a soil Actinobacterium, Isoptericola dokdonensis DS-3.</title>
        <authorList>
            <person name="Kwon S.-K."/>
            <person name="Kim J.F."/>
        </authorList>
    </citation>
    <scope>NUCLEOTIDE SEQUENCE [LARGE SCALE GENOMIC DNA]</scope>
    <source>
        <strain evidence="4 5">DS-3</strain>
    </source>
</reference>
<dbReference type="RefSeq" id="WP_068202896.1">
    <property type="nucleotide sequence ID" value="NZ_CP014209.1"/>
</dbReference>
<dbReference type="Pfam" id="PF21946">
    <property type="entry name" value="LppM"/>
    <property type="match status" value="1"/>
</dbReference>
<organism evidence="4 5">
    <name type="scientific">Isoptericola dokdonensis DS-3</name>
    <dbReference type="NCBI Taxonomy" id="1300344"/>
    <lineage>
        <taxon>Bacteria</taxon>
        <taxon>Bacillati</taxon>
        <taxon>Actinomycetota</taxon>
        <taxon>Actinomycetes</taxon>
        <taxon>Micrococcales</taxon>
        <taxon>Promicromonosporaceae</taxon>
        <taxon>Isoptericola</taxon>
    </lineage>
</organism>
<feature type="region of interest" description="Disordered" evidence="1">
    <location>
        <begin position="275"/>
        <end position="326"/>
    </location>
</feature>
<accession>A0A168FFU9</accession>
<dbReference type="EMBL" id="CP014209">
    <property type="protein sequence ID" value="ANC31636.1"/>
    <property type="molecule type" value="Genomic_DNA"/>
</dbReference>
<feature type="compositionally biased region" description="Pro residues" evidence="1">
    <location>
        <begin position="299"/>
        <end position="319"/>
    </location>
</feature>
<feature type="transmembrane region" description="Helical" evidence="2">
    <location>
        <begin position="243"/>
        <end position="265"/>
    </location>
</feature>
<dbReference type="OrthoDB" id="3712375at2"/>
<proteinExistence type="predicted"/>
<feature type="compositionally biased region" description="Low complexity" evidence="1">
    <location>
        <begin position="213"/>
        <end position="233"/>
    </location>
</feature>
<evidence type="ECO:0000256" key="1">
    <source>
        <dbReference type="SAM" id="MobiDB-lite"/>
    </source>
</evidence>
<dbReference type="KEGG" id="ido:I598_2094"/>
<keyword evidence="5" id="KW-1185">Reference proteome</keyword>
<sequence length="326" mass="33351">MTHLTTAAGAARQRTRRALAALLAVTGLLVLAGCMKIEMNMTLTEDDSVSGTIVMAISNEVAESMGMDAGELWDQAGGEMGAELPDGASQEPYADDEYTGTTFTFEDQPIEEFSGADEELSIAREGDEYVVSGVMDLSEGAEGMEGSQEMPQEILDTFLVTIAVTFPGDVTETNGTVDGTTVTWNPAFGETTEMSARGSAVAGGGAAGGGTEPGTEASEGSGAGTDTGSTDAQDVAATDDAGFPWWIVGLVAGLAVIGLVVTLIVRNNRRPEPAAAPQGDVFGSLPGQQAPGHGSQPGQTPPAPGQNPPSVQPGQPPVDPYDTNPR</sequence>
<feature type="region of interest" description="Disordered" evidence="1">
    <location>
        <begin position="196"/>
        <end position="233"/>
    </location>
</feature>
<feature type="domain" description="LppM" evidence="3">
    <location>
        <begin position="36"/>
        <end position="199"/>
    </location>
</feature>
<dbReference type="InterPro" id="IPR053807">
    <property type="entry name" value="LppM"/>
</dbReference>